<dbReference type="RefSeq" id="XP_062724615.1">
    <property type="nucleotide sequence ID" value="XM_062868845.1"/>
</dbReference>
<reference evidence="2" key="2">
    <citation type="submission" date="2023-06" db="EMBL/GenBank/DDBJ databases">
        <authorList>
            <consortium name="Lawrence Berkeley National Laboratory"/>
            <person name="Mondo S.J."/>
            <person name="Hensen N."/>
            <person name="Bonometti L."/>
            <person name="Westerberg I."/>
            <person name="Brannstrom I.O."/>
            <person name="Guillou S."/>
            <person name="Cros-Aarteil S."/>
            <person name="Calhoun S."/>
            <person name="Haridas S."/>
            <person name="Kuo A."/>
            <person name="Pangilinan J."/>
            <person name="Riley R."/>
            <person name="Labutti K."/>
            <person name="Andreopoulos B."/>
            <person name="Lipzen A."/>
            <person name="Chen C."/>
            <person name="Yanf M."/>
            <person name="Daum C."/>
            <person name="Ng V."/>
            <person name="Clum A."/>
            <person name="Steindorff A."/>
            <person name="Ohm R."/>
            <person name="Martin F."/>
            <person name="Silar P."/>
            <person name="Natvig D."/>
            <person name="Lalanne C."/>
            <person name="Gautier V."/>
            <person name="Ament-Velasquez S.L."/>
            <person name="Kruys A."/>
            <person name="Hutchinson M.I."/>
            <person name="Powell A.J."/>
            <person name="Barry K."/>
            <person name="Miller A.N."/>
            <person name="Grigoriev I.V."/>
            <person name="Debuchy R."/>
            <person name="Gladieux P."/>
            <person name="Thoren M.H."/>
            <person name="Johannesson H."/>
        </authorList>
    </citation>
    <scope>NUCLEOTIDE SEQUENCE</scope>
    <source>
        <strain evidence="2">CBS 333.67</strain>
    </source>
</reference>
<keyword evidence="1" id="KW-0472">Membrane</keyword>
<protein>
    <submittedName>
        <fullName evidence="2">Uncharacterized protein</fullName>
    </submittedName>
</protein>
<organism evidence="2 3">
    <name type="scientific">Chaetomium strumarium</name>
    <dbReference type="NCBI Taxonomy" id="1170767"/>
    <lineage>
        <taxon>Eukaryota</taxon>
        <taxon>Fungi</taxon>
        <taxon>Dikarya</taxon>
        <taxon>Ascomycota</taxon>
        <taxon>Pezizomycotina</taxon>
        <taxon>Sordariomycetes</taxon>
        <taxon>Sordariomycetidae</taxon>
        <taxon>Sordariales</taxon>
        <taxon>Chaetomiaceae</taxon>
        <taxon>Chaetomium</taxon>
    </lineage>
</organism>
<gene>
    <name evidence="2" type="ORF">B0T15DRAFT_525433</name>
</gene>
<keyword evidence="1" id="KW-0812">Transmembrane</keyword>
<dbReference type="Proteomes" id="UP001273166">
    <property type="component" value="Unassembled WGS sequence"/>
</dbReference>
<name>A0AAJ0GZQ3_9PEZI</name>
<sequence length="180" mass="19835">MLLLAGRLHYAADSPEPSWPQRPRLLSSFSACSSVWCARTSSRHSLVLPVCSTPGCVIAINQRLLLESTWQVSPPFQAHGRCLSPLLAKHSPGSSDSRPAQAFSKARMPPISSRTEVVQMIYIVPSAVSSVSASLFCLPRELCSFVLLSDILRVPFLLLCSLFFISFAGRRRWSPYVITT</sequence>
<evidence type="ECO:0000256" key="1">
    <source>
        <dbReference type="SAM" id="Phobius"/>
    </source>
</evidence>
<dbReference type="EMBL" id="JAUDZG010000002">
    <property type="protein sequence ID" value="KAK3308835.1"/>
    <property type="molecule type" value="Genomic_DNA"/>
</dbReference>
<dbReference type="GeneID" id="87887674"/>
<keyword evidence="1" id="KW-1133">Transmembrane helix</keyword>
<evidence type="ECO:0000313" key="2">
    <source>
        <dbReference type="EMBL" id="KAK3308835.1"/>
    </source>
</evidence>
<accession>A0AAJ0GZQ3</accession>
<dbReference type="AlphaFoldDB" id="A0AAJ0GZQ3"/>
<proteinExistence type="predicted"/>
<reference evidence="2" key="1">
    <citation type="journal article" date="2023" name="Mol. Phylogenet. Evol.">
        <title>Genome-scale phylogeny and comparative genomics of the fungal order Sordariales.</title>
        <authorList>
            <person name="Hensen N."/>
            <person name="Bonometti L."/>
            <person name="Westerberg I."/>
            <person name="Brannstrom I.O."/>
            <person name="Guillou S."/>
            <person name="Cros-Aarteil S."/>
            <person name="Calhoun S."/>
            <person name="Haridas S."/>
            <person name="Kuo A."/>
            <person name="Mondo S."/>
            <person name="Pangilinan J."/>
            <person name="Riley R."/>
            <person name="LaButti K."/>
            <person name="Andreopoulos B."/>
            <person name="Lipzen A."/>
            <person name="Chen C."/>
            <person name="Yan M."/>
            <person name="Daum C."/>
            <person name="Ng V."/>
            <person name="Clum A."/>
            <person name="Steindorff A."/>
            <person name="Ohm R.A."/>
            <person name="Martin F."/>
            <person name="Silar P."/>
            <person name="Natvig D.O."/>
            <person name="Lalanne C."/>
            <person name="Gautier V."/>
            <person name="Ament-Velasquez S.L."/>
            <person name="Kruys A."/>
            <person name="Hutchinson M.I."/>
            <person name="Powell A.J."/>
            <person name="Barry K."/>
            <person name="Miller A.N."/>
            <person name="Grigoriev I.V."/>
            <person name="Debuchy R."/>
            <person name="Gladieux P."/>
            <person name="Hiltunen Thoren M."/>
            <person name="Johannesson H."/>
        </authorList>
    </citation>
    <scope>NUCLEOTIDE SEQUENCE</scope>
    <source>
        <strain evidence="2">CBS 333.67</strain>
    </source>
</reference>
<keyword evidence="3" id="KW-1185">Reference proteome</keyword>
<evidence type="ECO:0000313" key="3">
    <source>
        <dbReference type="Proteomes" id="UP001273166"/>
    </source>
</evidence>
<feature type="transmembrane region" description="Helical" evidence="1">
    <location>
        <begin position="144"/>
        <end position="165"/>
    </location>
</feature>
<comment type="caution">
    <text evidence="2">The sequence shown here is derived from an EMBL/GenBank/DDBJ whole genome shotgun (WGS) entry which is preliminary data.</text>
</comment>